<proteinExistence type="predicted"/>
<dbReference type="EMBL" id="AF396866">
    <property type="protein sequence ID" value="AAK94409.1"/>
    <property type="molecule type" value="Genomic_DNA"/>
</dbReference>
<dbReference type="KEGG" id="vg:921714"/>
<accession>Q94MP6</accession>
<organism evidence="1 2">
    <name type="scientific">Myxococcus phage Mx8</name>
    <dbReference type="NCBI Taxonomy" id="49964"/>
    <lineage>
        <taxon>Viruses</taxon>
        <taxon>Duplodnaviria</taxon>
        <taxon>Heunggongvirae</taxon>
        <taxon>Uroviricota</taxon>
        <taxon>Caudoviricetes</taxon>
        <taxon>Myxoctovirus</taxon>
        <taxon>Myxoctovirus Mx8</taxon>
    </lineage>
</organism>
<protein>
    <submittedName>
        <fullName evidence="1">p74</fullName>
    </submittedName>
</protein>
<evidence type="ECO:0000313" key="1">
    <source>
        <dbReference type="EMBL" id="AAK94409.1"/>
    </source>
</evidence>
<dbReference type="RefSeq" id="NP_203487.1">
    <property type="nucleotide sequence ID" value="NC_003085.1"/>
</dbReference>
<dbReference type="GeneID" id="921714"/>
<evidence type="ECO:0000313" key="2">
    <source>
        <dbReference type="Proteomes" id="UP000002093"/>
    </source>
</evidence>
<dbReference type="Proteomes" id="UP000002093">
    <property type="component" value="Segment"/>
</dbReference>
<reference evidence="1 2" key="1">
    <citation type="submission" date="2001-06" db="EMBL/GenBank/DDBJ databases">
        <title>Genome organization of temperate Myxococcus phage Mx8.</title>
        <authorList>
            <person name="Youderian P."/>
            <person name="Walthers D."/>
            <person name="Salmi D."/>
            <person name="Magrini V."/>
            <person name="Hartzell P.L."/>
        </authorList>
    </citation>
    <scope>NUCLEOTIDE SEQUENCE [LARGE SCALE GENOMIC DNA]</scope>
</reference>
<name>Q94MP6_9CAUD</name>
<keyword evidence="2" id="KW-1185">Reference proteome</keyword>
<sequence length="242" mass="26029">MGREWHHSPVAQRLMPRLAATGESMSKFNESIRAVHSLAVLRHLDTEPQQIGIVFTPLRADCYPAGEKAPSSVPTPPGQEHGEACHWEAQVRLGGGKWGHAVGTGYTPENALESLRQGYTSAHREVDQRRAGLMGRLGGADMREPVLGGEGYRLGFQAGRASEQENSVPKLEAVKRERAAQIALLDEFMAKAQHQVSGGQAWAMFEEKRAELGLEPFVLTLAPATAAAAAADVTPPVAPGSR</sequence>